<dbReference type="NCBIfam" id="NF003810">
    <property type="entry name" value="PRK05399.1"/>
    <property type="match status" value="1"/>
</dbReference>
<evidence type="ECO:0000256" key="9">
    <source>
        <dbReference type="RuleBase" id="RU003756"/>
    </source>
</evidence>
<evidence type="ECO:0000256" key="8">
    <source>
        <dbReference type="HAMAP-Rule" id="MF_00096"/>
    </source>
</evidence>
<dbReference type="Gene3D" id="3.40.50.300">
    <property type="entry name" value="P-loop containing nucleotide triphosphate hydrolases"/>
    <property type="match status" value="1"/>
</dbReference>
<dbReference type="GO" id="GO:0005524">
    <property type="term" value="F:ATP binding"/>
    <property type="evidence" value="ECO:0007669"/>
    <property type="project" value="UniProtKB-UniRule"/>
</dbReference>
<feature type="region of interest" description="Disordered" evidence="10">
    <location>
        <begin position="895"/>
        <end position="942"/>
    </location>
</feature>
<dbReference type="SUPFAM" id="SSF53150">
    <property type="entry name" value="DNA repair protein MutS, domain II"/>
    <property type="match status" value="1"/>
</dbReference>
<dbReference type="RefSeq" id="WP_316431651.1">
    <property type="nucleotide sequence ID" value="NZ_CP053586.1"/>
</dbReference>
<dbReference type="Pfam" id="PF05190">
    <property type="entry name" value="MutS_IV"/>
    <property type="match status" value="1"/>
</dbReference>
<organism evidence="12">
    <name type="scientific">Leptolyngbya sp. NK1-12</name>
    <dbReference type="NCBI Taxonomy" id="2547451"/>
    <lineage>
        <taxon>Bacteria</taxon>
        <taxon>Bacillati</taxon>
        <taxon>Cyanobacteriota</taxon>
        <taxon>Cyanophyceae</taxon>
        <taxon>Leptolyngbyales</taxon>
        <taxon>Leptolyngbyaceae</taxon>
        <taxon>Leptolyngbya group</taxon>
        <taxon>Leptolyngbya</taxon>
    </lineage>
</organism>
<dbReference type="InterPro" id="IPR036187">
    <property type="entry name" value="DNA_mismatch_repair_MutS_sf"/>
</dbReference>
<evidence type="ECO:0000256" key="5">
    <source>
        <dbReference type="ARBA" id="ARBA00023125"/>
    </source>
</evidence>
<dbReference type="PROSITE" id="PS00486">
    <property type="entry name" value="DNA_MISMATCH_REPAIR_2"/>
    <property type="match status" value="1"/>
</dbReference>
<dbReference type="PANTHER" id="PTHR11361">
    <property type="entry name" value="DNA MISMATCH REPAIR PROTEIN MUTS FAMILY MEMBER"/>
    <property type="match status" value="1"/>
</dbReference>
<keyword evidence="5 8" id="KW-0238">DNA-binding</keyword>
<dbReference type="GO" id="GO:0006298">
    <property type="term" value="P:mismatch repair"/>
    <property type="evidence" value="ECO:0007669"/>
    <property type="project" value="UniProtKB-UniRule"/>
</dbReference>
<comment type="similarity">
    <text evidence="1 8 9">Belongs to the DNA mismatch repair MutS family.</text>
</comment>
<dbReference type="CDD" id="cd03284">
    <property type="entry name" value="ABC_MutS1"/>
    <property type="match status" value="1"/>
</dbReference>
<dbReference type="PIRSF" id="PIRSF037677">
    <property type="entry name" value="DNA_mis_repair_Msh6"/>
    <property type="match status" value="1"/>
</dbReference>
<reference evidence="12" key="1">
    <citation type="submission" date="2020-05" db="EMBL/GenBank/DDBJ databases">
        <authorList>
            <person name="Zhu T."/>
            <person name="Keshari N."/>
            <person name="Lu X."/>
        </authorList>
    </citation>
    <scope>NUCLEOTIDE SEQUENCE</scope>
    <source>
        <strain evidence="12">NK1-12</strain>
    </source>
</reference>
<dbReference type="InterPro" id="IPR005748">
    <property type="entry name" value="DNA_mismatch_repair_MutS"/>
</dbReference>
<evidence type="ECO:0000256" key="6">
    <source>
        <dbReference type="ARBA" id="ARBA00023204"/>
    </source>
</evidence>
<dbReference type="InterPro" id="IPR007861">
    <property type="entry name" value="DNA_mismatch_repair_MutS_clamp"/>
</dbReference>
<keyword evidence="2 8" id="KW-0547">Nucleotide-binding</keyword>
<dbReference type="FunFam" id="1.10.1420.10:FF:000001">
    <property type="entry name" value="DNA mismatch repair protein MutS"/>
    <property type="match status" value="1"/>
</dbReference>
<dbReference type="Pfam" id="PF05188">
    <property type="entry name" value="MutS_II"/>
    <property type="match status" value="1"/>
</dbReference>
<dbReference type="InterPro" id="IPR007860">
    <property type="entry name" value="DNA_mmatch_repair_MutS_con_dom"/>
</dbReference>
<dbReference type="InterPro" id="IPR000432">
    <property type="entry name" value="DNA_mismatch_repair_MutS_C"/>
</dbReference>
<keyword evidence="4 8" id="KW-0067">ATP-binding</keyword>
<dbReference type="Gene3D" id="1.10.1420.10">
    <property type="match status" value="2"/>
</dbReference>
<evidence type="ECO:0000256" key="3">
    <source>
        <dbReference type="ARBA" id="ARBA00022763"/>
    </source>
</evidence>
<dbReference type="InterPro" id="IPR036678">
    <property type="entry name" value="MutS_con_dom_sf"/>
</dbReference>
<dbReference type="SUPFAM" id="SSF52540">
    <property type="entry name" value="P-loop containing nucleoside triphosphate hydrolases"/>
    <property type="match status" value="1"/>
</dbReference>
<dbReference type="AlphaFoldDB" id="A0AA96WHZ5"/>
<proteinExistence type="inferred from homology"/>
<dbReference type="HAMAP" id="MF_00096">
    <property type="entry name" value="MutS"/>
    <property type="match status" value="1"/>
</dbReference>
<accession>A0AA96WHZ5</accession>
<dbReference type="InterPro" id="IPR045076">
    <property type="entry name" value="MutS"/>
</dbReference>
<feature type="compositionally biased region" description="Low complexity" evidence="10">
    <location>
        <begin position="909"/>
        <end position="918"/>
    </location>
</feature>
<evidence type="ECO:0000256" key="7">
    <source>
        <dbReference type="ARBA" id="ARBA00024647"/>
    </source>
</evidence>
<evidence type="ECO:0000256" key="1">
    <source>
        <dbReference type="ARBA" id="ARBA00006271"/>
    </source>
</evidence>
<feature type="compositionally biased region" description="Basic and acidic residues" evidence="10">
    <location>
        <begin position="919"/>
        <end position="930"/>
    </location>
</feature>
<feature type="binding site" evidence="8">
    <location>
        <begin position="706"/>
        <end position="713"/>
    </location>
    <ligand>
        <name>ATP</name>
        <dbReference type="ChEBI" id="CHEBI:30616"/>
    </ligand>
</feature>
<dbReference type="InterPro" id="IPR007696">
    <property type="entry name" value="DNA_mismatch_repair_MutS_core"/>
</dbReference>
<feature type="compositionally biased region" description="Polar residues" evidence="10">
    <location>
        <begin position="679"/>
        <end position="694"/>
    </location>
</feature>
<dbReference type="GO" id="GO:0003684">
    <property type="term" value="F:damaged DNA binding"/>
    <property type="evidence" value="ECO:0007669"/>
    <property type="project" value="UniProtKB-UniRule"/>
</dbReference>
<dbReference type="InterPro" id="IPR017261">
    <property type="entry name" value="DNA_mismatch_repair_MutS/MSH"/>
</dbReference>
<dbReference type="SMART" id="SM00534">
    <property type="entry name" value="MUTSac"/>
    <property type="match status" value="1"/>
</dbReference>
<dbReference type="PANTHER" id="PTHR11361:SF34">
    <property type="entry name" value="DNA MISMATCH REPAIR PROTEIN MSH1, MITOCHONDRIAL"/>
    <property type="match status" value="1"/>
</dbReference>
<dbReference type="EMBL" id="CP053586">
    <property type="protein sequence ID" value="WNZ25495.1"/>
    <property type="molecule type" value="Genomic_DNA"/>
</dbReference>
<dbReference type="SMART" id="SM00533">
    <property type="entry name" value="MUTSd"/>
    <property type="match status" value="1"/>
</dbReference>
<dbReference type="GO" id="GO:0005829">
    <property type="term" value="C:cytosol"/>
    <property type="evidence" value="ECO:0007669"/>
    <property type="project" value="TreeGrafter"/>
</dbReference>
<name>A0AA96WHZ5_9CYAN</name>
<sequence>MTDADLSQQPESLNDLPNRLVKHAVRYADHRSVNWDDLTPMMRHYVELKDQYPHALLLYRVGDFFETFFQDAITVARELELVLTAKDGGQKVGKVPLSGIPHHALDRYCALLVERGYAVAICDQTEDAADVQGRLVQREVTRVITPGTVLEEGMLNARRNNFLAAVVIAGTHWGLAYADVSTGEFLTTQSTQLEQLSQELMRLQPSEILLPTNAPDLGRLLRPGDKDARSLITDLSACLPSQFCYTLRPQMPFTLSEARQKLLERFRVRSLEGMGCEHLPLAVRAAGGLLDYLEDTWKGAKTATDSATDAAILLQPLCTYTITEYLVIDHQTRRNLEITQTVRDGTFHGSLLWALDRTVTAMGGRALRRWLLQPLLQISAIQARQDTIQELVENGNLRQALQQLLKQIYDMERLTGRAGSGTANARDLVALADSLQKLPELAALVSAAQSSYLVPLQTVPPELDHLGQRLKAHLVDNPPIHLTEGNLIRTGVNPQLDALRQQIAEDEQWIANLEVTERQRTGIANLKVGYNKTFGYYISISRTKSKDNPPEGYIRKQTLTNEERYITSELKDKETALLNAQAELGKREYEIFVNLRIEVSHHADAIRTVAQAVAAVDVLCSLAEVAVYQGYCRPQMVPSREINITDGRHPVVEQSLPAGFFVPNSTVLGGGNGDGEAQDAQNTDAQKQTTNLKPQTPPPDLIILTGPNASGKSCYLRQVGLIQLMAQVGSFVPATAATLGICDRIFTRVGAVDDLATGQSTFMVEMNETANILNHATETSLVLLDEIGRGTATFDGLSIAWAVAEHLATEICARTIFATHYHELNELASILPNIANYQVVVKELPDQIIFLHQVRPGGADRSYGIEAGRLAGLPASVIQRAKQVMSQIEQHSHIAVGLRQSTSEPAKTQPKSSRSQPKSQERTSKYKAESDAVDQLDIFNEL</sequence>
<evidence type="ECO:0000256" key="10">
    <source>
        <dbReference type="SAM" id="MobiDB-lite"/>
    </source>
</evidence>
<evidence type="ECO:0000313" key="12">
    <source>
        <dbReference type="EMBL" id="WNZ25495.1"/>
    </source>
</evidence>
<dbReference type="Gene3D" id="3.30.420.110">
    <property type="entry name" value="MutS, connector domain"/>
    <property type="match status" value="1"/>
</dbReference>
<evidence type="ECO:0000256" key="4">
    <source>
        <dbReference type="ARBA" id="ARBA00022840"/>
    </source>
</evidence>
<protein>
    <recommendedName>
        <fullName evidence="8">DNA mismatch repair protein MutS</fullName>
    </recommendedName>
</protein>
<dbReference type="Gene3D" id="3.40.1170.10">
    <property type="entry name" value="DNA repair protein MutS, domain I"/>
    <property type="match status" value="1"/>
</dbReference>
<dbReference type="InterPro" id="IPR016151">
    <property type="entry name" value="DNA_mismatch_repair_MutS_N"/>
</dbReference>
<dbReference type="SUPFAM" id="SSF55271">
    <property type="entry name" value="DNA repair protein MutS, domain I"/>
    <property type="match status" value="1"/>
</dbReference>
<dbReference type="Pfam" id="PF05192">
    <property type="entry name" value="MutS_III"/>
    <property type="match status" value="1"/>
</dbReference>
<dbReference type="GO" id="GO:0030983">
    <property type="term" value="F:mismatched DNA binding"/>
    <property type="evidence" value="ECO:0007669"/>
    <property type="project" value="InterPro"/>
</dbReference>
<dbReference type="GO" id="GO:0140664">
    <property type="term" value="F:ATP-dependent DNA damage sensor activity"/>
    <property type="evidence" value="ECO:0007669"/>
    <property type="project" value="InterPro"/>
</dbReference>
<dbReference type="InterPro" id="IPR007695">
    <property type="entry name" value="DNA_mismatch_repair_MutS-lik_N"/>
</dbReference>
<feature type="domain" description="DNA mismatch repair proteins mutS family" evidence="11">
    <location>
        <begin position="780"/>
        <end position="796"/>
    </location>
</feature>
<dbReference type="Pfam" id="PF01624">
    <property type="entry name" value="MutS_I"/>
    <property type="match status" value="1"/>
</dbReference>
<evidence type="ECO:0000259" key="11">
    <source>
        <dbReference type="PROSITE" id="PS00486"/>
    </source>
</evidence>
<keyword evidence="6 8" id="KW-0234">DNA repair</keyword>
<feature type="region of interest" description="Disordered" evidence="10">
    <location>
        <begin position="671"/>
        <end position="699"/>
    </location>
</feature>
<dbReference type="Pfam" id="PF00488">
    <property type="entry name" value="MutS_V"/>
    <property type="match status" value="1"/>
</dbReference>
<evidence type="ECO:0000256" key="2">
    <source>
        <dbReference type="ARBA" id="ARBA00022741"/>
    </source>
</evidence>
<dbReference type="InterPro" id="IPR027417">
    <property type="entry name" value="P-loop_NTPase"/>
</dbReference>
<keyword evidence="3 8" id="KW-0227">DNA damage</keyword>
<comment type="function">
    <text evidence="7 8">This protein is involved in the repair of mismatches in DNA. It is possible that it carries out the mismatch recognition step. This protein has a weak ATPase activity.</text>
</comment>
<dbReference type="SUPFAM" id="SSF48334">
    <property type="entry name" value="DNA repair protein MutS, domain III"/>
    <property type="match status" value="1"/>
</dbReference>
<gene>
    <name evidence="8 12" type="primary">mutS</name>
    <name evidence="12" type="ORF">HJG54_23355</name>
</gene>